<feature type="region of interest" description="Disordered" evidence="1">
    <location>
        <begin position="1898"/>
        <end position="1925"/>
    </location>
</feature>
<protein>
    <recommendedName>
        <fullName evidence="4">Unc-13 homolog B</fullName>
    </recommendedName>
</protein>
<feature type="compositionally biased region" description="Low complexity" evidence="1">
    <location>
        <begin position="767"/>
        <end position="785"/>
    </location>
</feature>
<feature type="region of interest" description="Disordered" evidence="1">
    <location>
        <begin position="1099"/>
        <end position="1120"/>
    </location>
</feature>
<feature type="compositionally biased region" description="Polar residues" evidence="1">
    <location>
        <begin position="757"/>
        <end position="766"/>
    </location>
</feature>
<feature type="compositionally biased region" description="Low complexity" evidence="1">
    <location>
        <begin position="1074"/>
        <end position="1088"/>
    </location>
</feature>
<gene>
    <name evidence="2" type="ORF">N1851_026702</name>
</gene>
<feature type="region of interest" description="Disordered" evidence="1">
    <location>
        <begin position="524"/>
        <end position="545"/>
    </location>
</feature>
<feature type="region of interest" description="Disordered" evidence="1">
    <location>
        <begin position="74"/>
        <end position="95"/>
    </location>
</feature>
<feature type="compositionally biased region" description="Polar residues" evidence="1">
    <location>
        <begin position="929"/>
        <end position="950"/>
    </location>
</feature>
<feature type="region of interest" description="Disordered" evidence="1">
    <location>
        <begin position="757"/>
        <end position="786"/>
    </location>
</feature>
<feature type="region of interest" description="Disordered" evidence="1">
    <location>
        <begin position="344"/>
        <end position="366"/>
    </location>
</feature>
<feature type="compositionally biased region" description="Polar residues" evidence="1">
    <location>
        <begin position="890"/>
        <end position="917"/>
    </location>
</feature>
<feature type="compositionally biased region" description="Basic and acidic residues" evidence="1">
    <location>
        <begin position="501"/>
        <end position="510"/>
    </location>
</feature>
<feature type="compositionally biased region" description="Basic and acidic residues" evidence="1">
    <location>
        <begin position="482"/>
        <end position="491"/>
    </location>
</feature>
<accession>A0AA47NTS7</accession>
<feature type="compositionally biased region" description="Low complexity" evidence="1">
    <location>
        <begin position="799"/>
        <end position="813"/>
    </location>
</feature>
<feature type="compositionally biased region" description="Polar residues" evidence="1">
    <location>
        <begin position="1850"/>
        <end position="1869"/>
    </location>
</feature>
<evidence type="ECO:0008006" key="4">
    <source>
        <dbReference type="Google" id="ProtNLM"/>
    </source>
</evidence>
<feature type="compositionally biased region" description="Basic and acidic residues" evidence="1">
    <location>
        <begin position="1870"/>
        <end position="1881"/>
    </location>
</feature>
<feature type="compositionally biased region" description="Low complexity" evidence="1">
    <location>
        <begin position="829"/>
        <end position="849"/>
    </location>
</feature>
<feature type="compositionally biased region" description="Polar residues" evidence="1">
    <location>
        <begin position="850"/>
        <end position="880"/>
    </location>
</feature>
<comment type="caution">
    <text evidence="2">The sequence shown here is derived from an EMBL/GenBank/DDBJ whole genome shotgun (WGS) entry which is preliminary data.</text>
</comment>
<feature type="compositionally biased region" description="Polar residues" evidence="1">
    <location>
        <begin position="1971"/>
        <end position="1988"/>
    </location>
</feature>
<feature type="region of interest" description="Disordered" evidence="1">
    <location>
        <begin position="1939"/>
        <end position="1988"/>
    </location>
</feature>
<feature type="region of interest" description="Disordered" evidence="1">
    <location>
        <begin position="392"/>
        <end position="418"/>
    </location>
</feature>
<evidence type="ECO:0000313" key="3">
    <source>
        <dbReference type="Proteomes" id="UP001174136"/>
    </source>
</evidence>
<sequence>MGMDEWENKYSRQAKPQLRDFLDDEEEDIVILRMARACAESQGSTINRNASNGSGVLPLPVAATYPEAYDTIDRRRRKKKTRDPGGVFTIDPETLDEDTPDRAVLRQKRGELVMRKVVEIQEEEEQMTPCLRPYKNGLLYKTRMWAKNELENTLENYVAYKEQEAARLRAGFGYDFEGPDGQYPMETDMEAIDFLADDLQSSNDRGHGMNWYSSCGHPTDAPHCHRDKRAGKGKLGGWTPETLLSPVEEPGDEFVDPMDELQCLVETVSEYLAEKEEEISKYGSLPRTSKSRLSSLGSNRTDSLGDEPNGSSKDPKAETKTQANSEQGISGVKNAVSSLFSSITEKVSTGPKQSGPVAPQSVQPSQTSGISKFFSFIPKSTSAAPVAVVSPVESSPEKSLSSLPSQSQCDIKPHSTNQERNNARVMFQREIKLVETVPDFADNPQPDTGSVLGKLNPLKLFSGPDVPKSDGKQLPVETGFQNHEHGDEKHTKGGQQLIGGRKPEDTKKQIDDETLRNERQNQMAFKQKNAQGSGPGRPTVKSEPANSSFFSLKSLSTFITPVAPIPPQVDVHSLSVHLKTYPIRNPPKQREDLCQVKILVLETHRTLCRHITRILHTVLQACQILYLIVLLLLPHQRNHRERQRTGWFSSIFNPNSAPSTQNILSGQQQTQRNQVPAGSHPTPSPNQNPAATPHGMRQQATPPPPESQGFLTGLFKASSTDDLSRTATNQPQQGGLLSGILKFGSMSDISSNSKYQDTLRNQAPSNPQQVYQQHPPQQTPQAPTTGGFLSALLKFSSNENLSQNPQSPQSQPQRTPLDDKQAIHPTPPQQVQQPQQGGLFSGLLKFGSSEKVTPSPTAQTQQPRSSDPHYQQNYNQNRRGSNLHAPLRESYQQQTNKPGFTRQQTFPLRQPPSNQDGLLSGLFKFASADNVSNKQSTSTQQHSMAPSRSCQGEPMATNKPKDGMAPEPHQPIGPFSGQQQAETLHHQINPLQNSENVKTKHETTSQPGILSGMFNKLKKPTENIDTISQGSTVQPLHQRSRMNILSRQSTIQTQSPSHETYQSLQEGKVEMENKPTQPAKPNQPAKQQGFLSGLFNKNESRQSSAHTQAETAAQTSEQNLVPSVSSGVGVYKVVQNIANSEQDDGQRNVLHSNQSRHALVRAPVSIDRESLDLRTSTTFARSLQSRATYASISTVNLTQLSYYPGSLHSVQPMAYSAGNVQSLLQGYSNPAIIPTEQHIKGSSSSLYEGQLSPYAISPTYDENQWIQQSELWQQFQNESQNYQLVTDQGSGQWSQRDSLQNLSLQWNPSNMNQLNAAQPQPCQDVTFQPEQHQLHQFQTSRSFNNDPFGKNKQWNSYDDLQYANKEESALNLTTKQGNAKLGKWHSFNNGSCYSLSGVSYHEGYYKETPPSLSYSANWQYGTNAFQNVPANGVIHHSKYTSNRTESSFPQNTNSEMDDSMYLEDIEWYQQWLALLEQGMWWPAEEGDCGYFVYTDHEYIYTLLTDAAGEYVYACTPEEMPSEEVQQVDGFPSAWLDNEIVTVCGFKVPLYNEDELLWLPGQDQNHSQLLNAPLDLSAAYRKGNQIMNLNLERFSQMFENSFASQGEHSVDLASYRLNKVRMDPRESNYIDQDPYTQVIDLSCHNKDYSGPCWNNQETKNLLAQKVAVSLNSTPTVDSNQQLLNNCYQPSHRRRSSAAVTVKHIKDTSEEEWRKRVTPGEEQPNRGHISSLISSFVTKTSQPDSGIVCQEQQRTAAYKATDQQSKNILSSGLQSLRSKIVKDDPAPPVAQPQSVAQNSEVTAVRHSRMLPTPPTAGQMSPSQTTAQKPRLARQSTMSQQASPPVQQPVTGPFSSRDSLNKSGLLTQTQPKSAEEIKVEKPKEQPQTGFMSIFKSAVGIEEPKPEPTDQQSKIGSTDSLPGSASKEATGVSNLFGSLGSLFGSDTSSTQQQQPKPTIQESSLTTASRPKGIQRQRTMDQSSSSRSTPIQQPIKSVSQFLGQEDPKPCHQQDRPNKNQYPSQLVDCLGFLLVRCYQEHLRLLKLVHHLKQLHILRLHRKNHLVKASYPYLLAQVLYNLLLKLAPHHKHLHQMKLHKLFHKLIRKNHSVKLYFHYLLAQVLLNLFIKLGRQPKHLHQMKLHILLHKLLPNLIRKNHLVKVYYQFSVVQVLPRLYRQLQHLLQALVPKYLHKNHLVKV</sequence>
<dbReference type="EMBL" id="JAOPHQ010004983">
    <property type="protein sequence ID" value="KAK0137105.1"/>
    <property type="molecule type" value="Genomic_DNA"/>
</dbReference>
<feature type="compositionally biased region" description="Polar residues" evidence="1">
    <location>
        <begin position="658"/>
        <end position="676"/>
    </location>
</feature>
<feature type="compositionally biased region" description="Polar residues" evidence="1">
    <location>
        <begin position="1951"/>
        <end position="1964"/>
    </location>
</feature>
<feature type="compositionally biased region" description="Low complexity" evidence="1">
    <location>
        <begin position="1836"/>
        <end position="1847"/>
    </location>
</feature>
<feature type="compositionally biased region" description="Low complexity" evidence="1">
    <location>
        <begin position="392"/>
        <end position="408"/>
    </location>
</feature>
<evidence type="ECO:0000313" key="2">
    <source>
        <dbReference type="EMBL" id="KAK0137105.1"/>
    </source>
</evidence>
<feature type="region of interest" description="Disordered" evidence="1">
    <location>
        <begin position="658"/>
        <end position="712"/>
    </location>
</feature>
<proteinExistence type="predicted"/>
<feature type="region of interest" description="Disordered" evidence="1">
    <location>
        <begin position="1780"/>
        <end position="1886"/>
    </location>
</feature>
<name>A0AA47NTS7_MERPO</name>
<dbReference type="Proteomes" id="UP001174136">
    <property type="component" value="Unassembled WGS sequence"/>
</dbReference>
<feature type="region of interest" description="Disordered" evidence="1">
    <location>
        <begin position="278"/>
        <end position="331"/>
    </location>
</feature>
<feature type="compositionally biased region" description="Polar residues" evidence="1">
    <location>
        <begin position="1813"/>
        <end position="1835"/>
    </location>
</feature>
<organism evidence="2 3">
    <name type="scientific">Merluccius polli</name>
    <name type="common">Benguela hake</name>
    <name type="synonym">Merluccius cadenati</name>
    <dbReference type="NCBI Taxonomy" id="89951"/>
    <lineage>
        <taxon>Eukaryota</taxon>
        <taxon>Metazoa</taxon>
        <taxon>Chordata</taxon>
        <taxon>Craniata</taxon>
        <taxon>Vertebrata</taxon>
        <taxon>Euteleostomi</taxon>
        <taxon>Actinopterygii</taxon>
        <taxon>Neopterygii</taxon>
        <taxon>Teleostei</taxon>
        <taxon>Neoteleostei</taxon>
        <taxon>Acanthomorphata</taxon>
        <taxon>Zeiogadaria</taxon>
        <taxon>Gadariae</taxon>
        <taxon>Gadiformes</taxon>
        <taxon>Gadoidei</taxon>
        <taxon>Merlucciidae</taxon>
        <taxon>Merluccius</taxon>
    </lineage>
</organism>
<feature type="region of interest" description="Disordered" evidence="1">
    <location>
        <begin position="799"/>
        <end position="965"/>
    </location>
</feature>
<feature type="region of interest" description="Disordered" evidence="1">
    <location>
        <begin position="463"/>
        <end position="510"/>
    </location>
</feature>
<feature type="compositionally biased region" description="Polar residues" evidence="1">
    <location>
        <begin position="1905"/>
        <end position="1919"/>
    </location>
</feature>
<feature type="compositionally biased region" description="Polar residues" evidence="1">
    <location>
        <begin position="286"/>
        <end position="302"/>
    </location>
</feature>
<keyword evidence="3" id="KW-1185">Reference proteome</keyword>
<reference evidence="2" key="1">
    <citation type="journal article" date="2023" name="Front. Mar. Sci.">
        <title>A new Merluccius polli reference genome to investigate the effects of global change in West African waters.</title>
        <authorList>
            <person name="Mateo J.L."/>
            <person name="Blanco-Fernandez C."/>
            <person name="Garcia-Vazquez E."/>
            <person name="Machado-Schiaffino G."/>
        </authorList>
    </citation>
    <scope>NUCLEOTIDE SEQUENCE</scope>
    <source>
        <strain evidence="2">C29</strain>
        <tissue evidence="2">Fin</tissue>
    </source>
</reference>
<feature type="region of interest" description="Disordered" evidence="1">
    <location>
        <begin position="1069"/>
        <end position="1088"/>
    </location>
</feature>
<evidence type="ECO:0000256" key="1">
    <source>
        <dbReference type="SAM" id="MobiDB-lite"/>
    </source>
</evidence>